<dbReference type="Pfam" id="PF00890">
    <property type="entry name" value="FAD_binding_2"/>
    <property type="match status" value="1"/>
</dbReference>
<feature type="domain" description="FAD-dependent oxidoreductase 2 FAD-binding" evidence="3">
    <location>
        <begin position="66"/>
        <end position="152"/>
    </location>
</feature>
<protein>
    <submittedName>
        <fullName evidence="4">FAD-binding protein</fullName>
    </submittedName>
</protein>
<name>A0A7M2A080_9ACTN</name>
<keyword evidence="2" id="KW-0560">Oxidoreductase</keyword>
<dbReference type="Gene3D" id="3.50.50.60">
    <property type="entry name" value="FAD/NAD(P)-binding domain"/>
    <property type="match status" value="1"/>
</dbReference>
<gene>
    <name evidence="4" type="ORF">GS424_016965</name>
</gene>
<dbReference type="InterPro" id="IPR003953">
    <property type="entry name" value="FAD-dep_OxRdtase_2_FAD-bd"/>
</dbReference>
<keyword evidence="1" id="KW-0285">Flavoprotein</keyword>
<reference evidence="4 5" key="1">
    <citation type="submission" date="2020-10" db="EMBL/GenBank/DDBJ databases">
        <title>Eggerthella sp. nov., isolated from human feces.</title>
        <authorList>
            <person name="Yajun G."/>
        </authorList>
    </citation>
    <scope>NUCLEOTIDE SEQUENCE [LARGE SCALE GENOMIC DNA]</scope>
    <source>
        <strain evidence="4 5">HF-1101</strain>
    </source>
</reference>
<dbReference type="InterPro" id="IPR027477">
    <property type="entry name" value="Succ_DH/fumarate_Rdtase_cat_sf"/>
</dbReference>
<accession>A0A7M2A080</accession>
<proteinExistence type="predicted"/>
<dbReference type="KEGG" id="egd:GS424_016965"/>
<dbReference type="EMBL" id="CP063310">
    <property type="protein sequence ID" value="QOS70102.1"/>
    <property type="molecule type" value="Genomic_DNA"/>
</dbReference>
<dbReference type="Proteomes" id="UP000478463">
    <property type="component" value="Chromosome"/>
</dbReference>
<organism evidence="4 5">
    <name type="scientific">Eggerthella guodeyinii</name>
    <dbReference type="NCBI Taxonomy" id="2690837"/>
    <lineage>
        <taxon>Bacteria</taxon>
        <taxon>Bacillati</taxon>
        <taxon>Actinomycetota</taxon>
        <taxon>Coriobacteriia</taxon>
        <taxon>Eggerthellales</taxon>
        <taxon>Eggerthellaceae</taxon>
        <taxon>Eggerthella</taxon>
    </lineage>
</organism>
<dbReference type="GO" id="GO:0033765">
    <property type="term" value="F:steroid dehydrogenase activity, acting on the CH-CH group of donors"/>
    <property type="evidence" value="ECO:0007669"/>
    <property type="project" value="UniProtKB-ARBA"/>
</dbReference>
<evidence type="ECO:0000256" key="1">
    <source>
        <dbReference type="ARBA" id="ARBA00022630"/>
    </source>
</evidence>
<evidence type="ECO:0000259" key="3">
    <source>
        <dbReference type="Pfam" id="PF00890"/>
    </source>
</evidence>
<evidence type="ECO:0000256" key="2">
    <source>
        <dbReference type="ARBA" id="ARBA00023002"/>
    </source>
</evidence>
<evidence type="ECO:0000313" key="5">
    <source>
        <dbReference type="Proteomes" id="UP000478463"/>
    </source>
</evidence>
<dbReference type="SUPFAM" id="SSF56425">
    <property type="entry name" value="Succinate dehydrogenase/fumarate reductase flavoprotein, catalytic domain"/>
    <property type="match status" value="1"/>
</dbReference>
<dbReference type="InterPro" id="IPR036188">
    <property type="entry name" value="FAD/NAD-bd_sf"/>
</dbReference>
<sequence length="183" mass="19941">MAKMPPEHFSQPIGVTDAADFEKLFQGWVDRGAEGAETEEGGVVCAWAANSFDELLEYMGFEGDVKENVKSSIAKYNEYCAQGEDEDFGRDPKLLLDVSEPPFFGMYSVEEKPMLGTVALNGLVIDDDQRVLDKNYNPIEGLYATGNNSGGRFAVQYSTAISGLTLGFAMTLGRELGKALAEK</sequence>
<dbReference type="Gene3D" id="3.90.700.10">
    <property type="entry name" value="Succinate dehydrogenase/fumarate reductase flavoprotein, catalytic domain"/>
    <property type="match status" value="1"/>
</dbReference>
<evidence type="ECO:0000313" key="4">
    <source>
        <dbReference type="EMBL" id="QOS70102.1"/>
    </source>
</evidence>
<dbReference type="AlphaFoldDB" id="A0A7M2A080"/>